<dbReference type="RefSeq" id="WP_338436528.1">
    <property type="nucleotide sequence ID" value="NZ_JAUYVH010000004.1"/>
</dbReference>
<evidence type="ECO:0000256" key="2">
    <source>
        <dbReference type="ARBA" id="ARBA00022898"/>
    </source>
</evidence>
<keyword evidence="2 4" id="KW-0663">Pyridoxal phosphate</keyword>
<dbReference type="EMBL" id="JAUYVH010000004">
    <property type="protein sequence ID" value="MDQ9170596.1"/>
    <property type="molecule type" value="Genomic_DNA"/>
</dbReference>
<dbReference type="InterPro" id="IPR029066">
    <property type="entry name" value="PLP-binding_barrel"/>
</dbReference>
<dbReference type="InterPro" id="IPR001608">
    <property type="entry name" value="Ala_racemase_N"/>
</dbReference>
<dbReference type="Proteomes" id="UP001225596">
    <property type="component" value="Unassembled WGS sequence"/>
</dbReference>
<dbReference type="InterPro" id="IPR011079">
    <property type="entry name" value="Ala_racemase_C"/>
</dbReference>
<gene>
    <name evidence="6" type="primary">alr</name>
    <name evidence="6" type="ORF">Q8A64_09255</name>
</gene>
<organism evidence="6 7">
    <name type="scientific">Keguizhuia sedimenti</name>
    <dbReference type="NCBI Taxonomy" id="3064264"/>
    <lineage>
        <taxon>Bacteria</taxon>
        <taxon>Pseudomonadati</taxon>
        <taxon>Pseudomonadota</taxon>
        <taxon>Betaproteobacteria</taxon>
        <taxon>Burkholderiales</taxon>
        <taxon>Oxalobacteraceae</taxon>
        <taxon>Keguizhuia</taxon>
    </lineage>
</organism>
<dbReference type="SUPFAM" id="SSF51419">
    <property type="entry name" value="PLP-binding barrel"/>
    <property type="match status" value="1"/>
</dbReference>
<dbReference type="Pfam" id="PF01168">
    <property type="entry name" value="Ala_racemase_N"/>
    <property type="match status" value="1"/>
</dbReference>
<dbReference type="PROSITE" id="PS00395">
    <property type="entry name" value="ALANINE_RACEMASE"/>
    <property type="match status" value="1"/>
</dbReference>
<dbReference type="PRINTS" id="PR00992">
    <property type="entry name" value="ALARACEMASE"/>
</dbReference>
<comment type="caution">
    <text evidence="6">The sequence shown here is derived from an EMBL/GenBank/DDBJ whole genome shotgun (WGS) entry which is preliminary data.</text>
</comment>
<evidence type="ECO:0000256" key="1">
    <source>
        <dbReference type="ARBA" id="ARBA00001933"/>
    </source>
</evidence>
<dbReference type="PANTHER" id="PTHR30511:SF0">
    <property type="entry name" value="ALANINE RACEMASE, CATABOLIC-RELATED"/>
    <property type="match status" value="1"/>
</dbReference>
<dbReference type="InterPro" id="IPR009006">
    <property type="entry name" value="Ala_racemase/Decarboxylase_C"/>
</dbReference>
<feature type="binding site" evidence="4">
    <location>
        <position position="117"/>
    </location>
    <ligand>
        <name>substrate</name>
    </ligand>
</feature>
<dbReference type="CDD" id="cd06827">
    <property type="entry name" value="PLPDE_III_AR_proteobact"/>
    <property type="match status" value="1"/>
</dbReference>
<dbReference type="SMART" id="SM01005">
    <property type="entry name" value="Ala_racemase_C"/>
    <property type="match status" value="1"/>
</dbReference>
<feature type="active site" description="Proton acceptor; specific for D-alanine" evidence="4">
    <location>
        <position position="22"/>
    </location>
</feature>
<dbReference type="Gene3D" id="2.40.37.10">
    <property type="entry name" value="Lyase, Ornithine Decarboxylase, Chain A, domain 1"/>
    <property type="match status" value="1"/>
</dbReference>
<dbReference type="HAMAP" id="MF_01201">
    <property type="entry name" value="Ala_racemase"/>
    <property type="match status" value="1"/>
</dbReference>
<evidence type="ECO:0000259" key="5">
    <source>
        <dbReference type="SMART" id="SM01005"/>
    </source>
</evidence>
<comment type="cofactor">
    <cofactor evidence="1 4">
        <name>pyridoxal 5'-phosphate</name>
        <dbReference type="ChEBI" id="CHEBI:597326"/>
    </cofactor>
</comment>
<dbReference type="Pfam" id="PF00842">
    <property type="entry name" value="Ala_racemase_C"/>
    <property type="match status" value="1"/>
</dbReference>
<dbReference type="InterPro" id="IPR000821">
    <property type="entry name" value="Ala_racemase"/>
</dbReference>
<dbReference type="PANTHER" id="PTHR30511">
    <property type="entry name" value="ALANINE RACEMASE"/>
    <property type="match status" value="1"/>
</dbReference>
<sequence>MQFNLALAKSCVPHSKTWAVVKANAYGHGLNNGMRGFAAADGLALIELESAVQLRELGWTKPILLLEGFFQPEDLKIIKEYRLETVVHCEEQLEILEKSADAIGLEVHLKMNSGMNRLGLKPAQFRKAFERLAACKSVKKIALITHFANAEFATHGVLSVAEQMRVFQETSKNLPGERSCANSAAILMHQDMQGDWIRPGIMLYGASPGGKSAAELGLKPAMRLESEIIGIQNVLPGEAMGYGSLFVAERTMRIGVVACGYADGYPRHAPSGTPVLVEGSKTQVLGRISMDMMNVDLTSVPDAHIGSKVILWGDSLPIDEVARAAGTIGYELMCALTPRVRRIPA</sequence>
<comment type="function">
    <text evidence="4">Catalyzes the interconversion of L-alanine and D-alanine. May also act on other amino acids.</text>
</comment>
<evidence type="ECO:0000313" key="7">
    <source>
        <dbReference type="Proteomes" id="UP001225596"/>
    </source>
</evidence>
<comment type="similarity">
    <text evidence="4">Belongs to the alanine racemase family.</text>
</comment>
<accession>A0ABU1BQ73</accession>
<feature type="active site" description="Proton acceptor; specific for L-alanine" evidence="4">
    <location>
        <position position="242"/>
    </location>
</feature>
<evidence type="ECO:0000256" key="3">
    <source>
        <dbReference type="ARBA" id="ARBA00023235"/>
    </source>
</evidence>
<evidence type="ECO:0000313" key="6">
    <source>
        <dbReference type="EMBL" id="MDQ9170596.1"/>
    </source>
</evidence>
<reference evidence="6 7" key="1">
    <citation type="submission" date="2023-08" db="EMBL/GenBank/DDBJ databases">
        <title>Oxalobacteraceae gen .nov., isolated from river sludge outside the plant.</title>
        <authorList>
            <person name="Zhao S.Y."/>
        </authorList>
    </citation>
    <scope>NUCLEOTIDE SEQUENCE [LARGE SCALE GENOMIC DNA]</scope>
    <source>
        <strain evidence="6 7">R-40</strain>
    </source>
</reference>
<dbReference type="GO" id="GO:0008784">
    <property type="term" value="F:alanine racemase activity"/>
    <property type="evidence" value="ECO:0007669"/>
    <property type="project" value="UniProtKB-EC"/>
</dbReference>
<dbReference type="NCBIfam" id="TIGR00492">
    <property type="entry name" value="alr"/>
    <property type="match status" value="1"/>
</dbReference>
<comment type="catalytic activity">
    <reaction evidence="4">
        <text>L-alanine = D-alanine</text>
        <dbReference type="Rhea" id="RHEA:20249"/>
        <dbReference type="ChEBI" id="CHEBI:57416"/>
        <dbReference type="ChEBI" id="CHEBI:57972"/>
        <dbReference type="EC" id="5.1.1.1"/>
    </reaction>
</comment>
<comment type="pathway">
    <text evidence="4">Amino-acid biosynthesis; D-alanine biosynthesis; D-alanine from L-alanine: step 1/1.</text>
</comment>
<protein>
    <recommendedName>
        <fullName evidence="4">Alanine racemase</fullName>
        <ecNumber evidence="4">5.1.1.1</ecNumber>
    </recommendedName>
</protein>
<feature type="domain" description="Alanine racemase C-terminal" evidence="5">
    <location>
        <begin position="221"/>
        <end position="345"/>
    </location>
</feature>
<keyword evidence="3 4" id="KW-0413">Isomerase</keyword>
<keyword evidence="7" id="KW-1185">Reference proteome</keyword>
<name>A0ABU1BQ73_9BURK</name>
<feature type="binding site" evidence="4">
    <location>
        <position position="290"/>
    </location>
    <ligand>
        <name>substrate</name>
    </ligand>
</feature>
<dbReference type="EC" id="5.1.1.1" evidence="4"/>
<dbReference type="SUPFAM" id="SSF50621">
    <property type="entry name" value="Alanine racemase C-terminal domain-like"/>
    <property type="match status" value="1"/>
</dbReference>
<proteinExistence type="inferred from homology"/>
<feature type="modified residue" description="N6-(pyridoxal phosphate)lysine" evidence="4">
    <location>
        <position position="22"/>
    </location>
</feature>
<dbReference type="InterPro" id="IPR020622">
    <property type="entry name" value="Ala_racemase_pyridoxalP-BS"/>
</dbReference>
<evidence type="ECO:0000256" key="4">
    <source>
        <dbReference type="HAMAP-Rule" id="MF_01201"/>
    </source>
</evidence>
<dbReference type="Gene3D" id="3.20.20.10">
    <property type="entry name" value="Alanine racemase"/>
    <property type="match status" value="1"/>
</dbReference>